<dbReference type="HAMAP" id="MF_00338">
    <property type="entry name" value="UPF0145"/>
    <property type="match status" value="1"/>
</dbReference>
<evidence type="ECO:0000313" key="4">
    <source>
        <dbReference type="Proteomes" id="UP000481517"/>
    </source>
</evidence>
<dbReference type="RefSeq" id="WP_173919614.1">
    <property type="nucleotide sequence ID" value="NZ_CADCXY010000001.1"/>
</dbReference>
<dbReference type="Proteomes" id="UP000481517">
    <property type="component" value="Unassembled WGS sequence"/>
</dbReference>
<dbReference type="InterPro" id="IPR002765">
    <property type="entry name" value="UPF0145_YbjQ-like"/>
</dbReference>
<organism evidence="3 4">
    <name type="scientific">Pseudidiomarina piscicola</name>
    <dbReference type="NCBI Taxonomy" id="2614830"/>
    <lineage>
        <taxon>Bacteria</taxon>
        <taxon>Pseudomonadati</taxon>
        <taxon>Pseudomonadota</taxon>
        <taxon>Gammaproteobacteria</taxon>
        <taxon>Alteromonadales</taxon>
        <taxon>Idiomarinaceae</taxon>
        <taxon>Pseudidiomarina</taxon>
    </lineage>
</organism>
<dbReference type="PANTHER" id="PTHR34068">
    <property type="entry name" value="UPF0145 PROTEIN YBJQ"/>
    <property type="match status" value="1"/>
</dbReference>
<dbReference type="EMBL" id="CADCXY010000001">
    <property type="protein sequence ID" value="CAB0150030.1"/>
    <property type="molecule type" value="Genomic_DNA"/>
</dbReference>
<gene>
    <name evidence="3" type="ORF">PSI9734_00602</name>
</gene>
<evidence type="ECO:0000256" key="2">
    <source>
        <dbReference type="HAMAP-Rule" id="MF_00338"/>
    </source>
</evidence>
<accession>A0A6S6WLB1</accession>
<evidence type="ECO:0000256" key="1">
    <source>
        <dbReference type="ARBA" id="ARBA00010751"/>
    </source>
</evidence>
<protein>
    <recommendedName>
        <fullName evidence="2">UPF0145 protein PSI9734_00602</fullName>
    </recommendedName>
</protein>
<evidence type="ECO:0000313" key="3">
    <source>
        <dbReference type="EMBL" id="CAB0150030.1"/>
    </source>
</evidence>
<name>A0A6S6WLB1_9GAMM</name>
<dbReference type="InterPro" id="IPR035439">
    <property type="entry name" value="UPF0145_dom_sf"/>
</dbReference>
<reference evidence="3 4" key="1">
    <citation type="submission" date="2020-02" db="EMBL/GenBank/DDBJ databases">
        <authorList>
            <person name="Rodrigo-Torres L."/>
            <person name="Arahal R. D."/>
            <person name="Lucena T."/>
        </authorList>
    </citation>
    <scope>NUCLEOTIDE SEQUENCE [LARGE SCALE GENOMIC DNA]</scope>
    <source>
        <strain evidence="3 4">CECT 9734</strain>
    </source>
</reference>
<comment type="similarity">
    <text evidence="1 2">Belongs to the UPF0145 family.</text>
</comment>
<proteinExistence type="inferred from homology"/>
<dbReference type="Gene3D" id="3.30.110.70">
    <property type="entry name" value="Hypothetical protein apc22750. Chain B"/>
    <property type="match status" value="1"/>
</dbReference>
<dbReference type="AlphaFoldDB" id="A0A6S6WLB1"/>
<dbReference type="PANTHER" id="PTHR34068:SF2">
    <property type="entry name" value="UPF0145 PROTEIN SCO3412"/>
    <property type="match status" value="1"/>
</dbReference>
<sequence>MKHIPIVTTETLPGKTITETCGLVRGNTIRARHIGRDFLAGLRNIIGGEINDYTKLMAESREQVLDRMVDEARALGADAIVATRFSTSMLAQGAAELLVYGTAVKVADDG</sequence>
<keyword evidence="4" id="KW-1185">Reference proteome</keyword>
<dbReference type="SUPFAM" id="SSF117782">
    <property type="entry name" value="YbjQ-like"/>
    <property type="match status" value="1"/>
</dbReference>
<dbReference type="Pfam" id="PF01906">
    <property type="entry name" value="YbjQ_1"/>
    <property type="match status" value="1"/>
</dbReference>